<feature type="domain" description="CCHC-type" evidence="3">
    <location>
        <begin position="306"/>
        <end position="321"/>
    </location>
</feature>
<feature type="compositionally biased region" description="Low complexity" evidence="2">
    <location>
        <begin position="20"/>
        <end position="35"/>
    </location>
</feature>
<name>A0A1E1W6V3_PECGO</name>
<dbReference type="SUPFAM" id="SSF57756">
    <property type="entry name" value="Retrovirus zinc finger-like domains"/>
    <property type="match status" value="1"/>
</dbReference>
<feature type="region of interest" description="Disordered" evidence="2">
    <location>
        <begin position="1"/>
        <end position="94"/>
    </location>
</feature>
<protein>
    <recommendedName>
        <fullName evidence="3">CCHC-type domain-containing protein</fullName>
    </recommendedName>
</protein>
<evidence type="ECO:0000259" key="3">
    <source>
        <dbReference type="PROSITE" id="PS50158"/>
    </source>
</evidence>
<feature type="non-terminal residue" evidence="4">
    <location>
        <position position="1"/>
    </location>
</feature>
<proteinExistence type="predicted"/>
<dbReference type="GO" id="GO:0003676">
    <property type="term" value="F:nucleic acid binding"/>
    <property type="evidence" value="ECO:0007669"/>
    <property type="project" value="InterPro"/>
</dbReference>
<feature type="non-terminal residue" evidence="4">
    <location>
        <position position="567"/>
    </location>
</feature>
<evidence type="ECO:0000256" key="2">
    <source>
        <dbReference type="SAM" id="MobiDB-lite"/>
    </source>
</evidence>
<organism evidence="4">
    <name type="scientific">Pectinophora gossypiella</name>
    <name type="common">Cotton pink bollworm</name>
    <name type="synonym">Depressaria gossypiella</name>
    <dbReference type="NCBI Taxonomy" id="13191"/>
    <lineage>
        <taxon>Eukaryota</taxon>
        <taxon>Metazoa</taxon>
        <taxon>Ecdysozoa</taxon>
        <taxon>Arthropoda</taxon>
        <taxon>Hexapoda</taxon>
        <taxon>Insecta</taxon>
        <taxon>Pterygota</taxon>
        <taxon>Neoptera</taxon>
        <taxon>Endopterygota</taxon>
        <taxon>Lepidoptera</taxon>
        <taxon>Glossata</taxon>
        <taxon>Ditrysia</taxon>
        <taxon>Gelechioidea</taxon>
        <taxon>Gelechiidae</taxon>
        <taxon>Apatetrinae</taxon>
        <taxon>Pectinophora</taxon>
    </lineage>
</organism>
<dbReference type="InterPro" id="IPR036875">
    <property type="entry name" value="Znf_CCHC_sf"/>
</dbReference>
<keyword evidence="1" id="KW-0862">Zinc</keyword>
<dbReference type="CDD" id="cd00303">
    <property type="entry name" value="retropepsin_like"/>
    <property type="match status" value="1"/>
</dbReference>
<dbReference type="Gene3D" id="2.40.70.10">
    <property type="entry name" value="Acid Proteases"/>
    <property type="match status" value="1"/>
</dbReference>
<gene>
    <name evidence="4" type="ORF">g.5748</name>
</gene>
<keyword evidence="1" id="KW-0863">Zinc-finger</keyword>
<reference evidence="4" key="1">
    <citation type="submission" date="2015-09" db="EMBL/GenBank/DDBJ databases">
        <title>De novo assembly of Pectinophora gossypiella (Pink Bollworm) gut transcriptome.</title>
        <authorList>
            <person name="Tassone E.E."/>
        </authorList>
    </citation>
    <scope>NUCLEOTIDE SEQUENCE</scope>
</reference>
<evidence type="ECO:0000256" key="1">
    <source>
        <dbReference type="PROSITE-ProRule" id="PRU00047"/>
    </source>
</evidence>
<feature type="domain" description="CCHC-type" evidence="3">
    <location>
        <begin position="325"/>
        <end position="340"/>
    </location>
</feature>
<dbReference type="GO" id="GO:0008270">
    <property type="term" value="F:zinc ion binding"/>
    <property type="evidence" value="ECO:0007669"/>
    <property type="project" value="UniProtKB-KW"/>
</dbReference>
<dbReference type="InterPro" id="IPR001878">
    <property type="entry name" value="Znf_CCHC"/>
</dbReference>
<feature type="compositionally biased region" description="Basic residues" evidence="2">
    <location>
        <begin position="51"/>
        <end position="67"/>
    </location>
</feature>
<dbReference type="Gene3D" id="4.10.60.10">
    <property type="entry name" value="Zinc finger, CCHC-type"/>
    <property type="match status" value="1"/>
</dbReference>
<feature type="compositionally biased region" description="Polar residues" evidence="2">
    <location>
        <begin position="80"/>
        <end position="94"/>
    </location>
</feature>
<accession>A0A1E1W6V3</accession>
<dbReference type="SMART" id="SM00343">
    <property type="entry name" value="ZnF_C2HC"/>
    <property type="match status" value="2"/>
</dbReference>
<evidence type="ECO:0000313" key="4">
    <source>
        <dbReference type="EMBL" id="JAT82726.1"/>
    </source>
</evidence>
<dbReference type="InterPro" id="IPR021109">
    <property type="entry name" value="Peptidase_aspartic_dom_sf"/>
</dbReference>
<dbReference type="AlphaFoldDB" id="A0A1E1W6V3"/>
<dbReference type="EMBL" id="GDQN01008328">
    <property type="protein sequence ID" value="JAT82726.1"/>
    <property type="molecule type" value="Transcribed_RNA"/>
</dbReference>
<dbReference type="OrthoDB" id="115435at2759"/>
<dbReference type="PROSITE" id="PS50158">
    <property type="entry name" value="ZF_CCHC"/>
    <property type="match status" value="2"/>
</dbReference>
<keyword evidence="1" id="KW-0479">Metal-binding</keyword>
<feature type="compositionally biased region" description="Basic residues" evidence="2">
    <location>
        <begin position="1"/>
        <end position="19"/>
    </location>
</feature>
<dbReference type="Pfam" id="PF00098">
    <property type="entry name" value="zf-CCHC"/>
    <property type="match status" value="2"/>
</dbReference>
<sequence length="567" mass="64648">TRRSRSRKRRNTNKHRRRYSYSNSTSSSSSSSSVEYSRKRGKKQQSNAGEKRRRHYRESKRVRRRSVTRSDRDGTKTPPVRTSYQTANVAQSVHDQPATNNVPTIYPSHSLATHVNPIPEFDPSDGTQNIESWIHKVNECTQMYSWNETQTCHYALAKLTGLARRWYQGLPSLLHTWDQWMEKLKSAFPSTENYGDLLQRMLQVRCRIGQPLDVYYYEKMILINKCEIYGRKAVGCLVHGIEDKFVRMSANSCRFEEPEHLFSYLKTLSQNDSYSMVRRRQNWNRDSKPTQPTSSGADPSKTQIICYNCGEAGHIRSRCTKPMKRCTNCRRVGHLAKDCRTRTFTSTNSIENSNENINPNLLQLTASTDDKTVLRIQSDQSDNDKYYKDIQLDGHSMRAFIDLGSNCTLLKESKMKEIFGDLQSLSNLPNLRGFGNSCVKPLGVVDGLLKVDDVQAAVDLMVVADHYMPCDAIIGQNFSELPNVVMYKTSKDLVFYEAPSVECSEDNIKLKLCTLTNVVIDSNSTSPVEVKSTTPLNGSLYIPETFCATNIKKYLVLPGLYNFVNGV</sequence>